<evidence type="ECO:0000256" key="4">
    <source>
        <dbReference type="ARBA" id="ARBA00022692"/>
    </source>
</evidence>
<dbReference type="OrthoDB" id="9768177at2"/>
<dbReference type="AlphaFoldDB" id="A0A437MWR2"/>
<keyword evidence="10" id="KW-1185">Reference proteome</keyword>
<proteinExistence type="inferred from homology"/>
<reference evidence="9 10" key="1">
    <citation type="submission" date="2019-01" db="EMBL/GenBank/DDBJ databases">
        <authorList>
            <person name="Chen W.-M."/>
        </authorList>
    </citation>
    <scope>NUCLEOTIDE SEQUENCE [LARGE SCALE GENOMIC DNA]</scope>
    <source>
        <strain evidence="9 10">YBJ-36</strain>
    </source>
</reference>
<dbReference type="InterPro" id="IPR039426">
    <property type="entry name" value="TonB-dep_rcpt-like"/>
</dbReference>
<dbReference type="InterPro" id="IPR023996">
    <property type="entry name" value="TonB-dep_OMP_SusC/RagA"/>
</dbReference>
<dbReference type="Pfam" id="PF07715">
    <property type="entry name" value="Plug"/>
    <property type="match status" value="1"/>
</dbReference>
<evidence type="ECO:0000259" key="8">
    <source>
        <dbReference type="Pfam" id="PF07715"/>
    </source>
</evidence>
<comment type="subcellular location">
    <subcellularLocation>
        <location evidence="1 7">Cell outer membrane</location>
        <topology evidence="1 7">Multi-pass membrane protein</topology>
    </subcellularLocation>
</comment>
<evidence type="ECO:0000256" key="6">
    <source>
        <dbReference type="ARBA" id="ARBA00023237"/>
    </source>
</evidence>
<dbReference type="Gene3D" id="2.170.130.10">
    <property type="entry name" value="TonB-dependent receptor, plug domain"/>
    <property type="match status" value="1"/>
</dbReference>
<organism evidence="9 10">
    <name type="scientific">Mucilaginibacter limnophilus</name>
    <dbReference type="NCBI Taxonomy" id="1932778"/>
    <lineage>
        <taxon>Bacteria</taxon>
        <taxon>Pseudomonadati</taxon>
        <taxon>Bacteroidota</taxon>
        <taxon>Sphingobacteriia</taxon>
        <taxon>Sphingobacteriales</taxon>
        <taxon>Sphingobacteriaceae</taxon>
        <taxon>Mucilaginibacter</taxon>
    </lineage>
</organism>
<dbReference type="PROSITE" id="PS52016">
    <property type="entry name" value="TONB_DEPENDENT_REC_3"/>
    <property type="match status" value="1"/>
</dbReference>
<dbReference type="Gene3D" id="2.40.170.20">
    <property type="entry name" value="TonB-dependent receptor, beta-barrel domain"/>
    <property type="match status" value="1"/>
</dbReference>
<dbReference type="Proteomes" id="UP000282759">
    <property type="component" value="Unassembled WGS sequence"/>
</dbReference>
<dbReference type="SUPFAM" id="SSF56935">
    <property type="entry name" value="Porins"/>
    <property type="match status" value="1"/>
</dbReference>
<dbReference type="GO" id="GO:0009279">
    <property type="term" value="C:cell outer membrane"/>
    <property type="evidence" value="ECO:0007669"/>
    <property type="project" value="UniProtKB-SubCell"/>
</dbReference>
<evidence type="ECO:0000256" key="3">
    <source>
        <dbReference type="ARBA" id="ARBA00022452"/>
    </source>
</evidence>
<sequence>MFAEDSKGQSLKDTRISIVAKEKSLEAILSDIEKISGFHFVYRTDLVKPYQVKHYSANSLSVENVLSDLLHPRKLIFRQRGDNVLIETQNDTAKEEKKVSSVTQRPGAAITVTGRVEDEKGLPMPGVTVAVKGTQHSVATVSDGTYHIDAENGQTLIFSFLSYKTVEKVISGTQIINVRMEPESSQLNEVVVVGYGTQRRGDLTTAVSSLKAGEINNFTGTGVDKAMTGKMAGVQVLEPNGAPGAGITIAIRGKATVTAGTQPLYVIDGIPLSESNSNGPGLTVNPLNNINVADIETVDVLKDASAAAIYGSRGSNGVILITTKRGKKDKPTISYNGYAGYQKVLRKIDMLDAYEYAQLIYDAHNNAYFDLLADKGLSGSASDDNATRLAKLGGPVGATNQAYVLPPEIMPYLEGKPGLTNTDWQDAIFRQASTQNHTLSVAGGSDNIKYYVSGNYLNQQGVVIQSGFKRYGGRVNLDASYNKFKLGATINYGYEQYQFQPTEGRFASQEFIVPIALTAAPFFPVYNADGSYNYSQYNYQYATSQTINPVALANLKTDNTGQGKLLGNLFAQYDFTPELSNKLSFGVNINNANRNTFRPSVLPTVNPSSLTSIPTGSYRNISLLNWLVENTLTYNKQFGNHNINAVAAVSAQKETFANSVINATGYANDMVTTLNGATSIQSFGGGTEQWTLLSALTRVQYSFKDKYLASAAIRADGSSRFGANSKYGYFPSASLGWNVDREDFMQAVKAVSSLKLRASYGLTGNMQIGNYAYLSLLSPSNYVFGPNGSTKLANGSYQSTAGNDELGWERTSAFNIGADIGFLRERLHLTVDAYTNNTSDLLLQVPVAHTSGYRDNLQNIGKVRNQGLEFTLSGDNKIGEFRVTNSANISFNRNKVLDLGGARSMITQAQGVIYFITEVGKPIGNYYTLVQDGIYKSQAELNDPNIPKVPGAKVGDMKFKDINGDKVIDPTNDRSITGNYMPKFTYGFSSQLQYKLFDLSVALQGVYGNKIANINSRYINSLESFTNNTAEALDRFHSEADPGSGNYPRANRSQRGLNANMSTYSIRSGSYLRIRDITFGVTLPNKLATKAGIGKARLYFTATNPFMFTKYNAYNPEISQESNPLMPGVDYGSYPLSKSFVFGLNLSF</sequence>
<keyword evidence="4 7" id="KW-0812">Transmembrane</keyword>
<gene>
    <name evidence="9" type="ORF">EOD41_04410</name>
</gene>
<comment type="caution">
    <text evidence="9">The sequence shown here is derived from an EMBL/GenBank/DDBJ whole genome shotgun (WGS) entry which is preliminary data.</text>
</comment>
<evidence type="ECO:0000256" key="1">
    <source>
        <dbReference type="ARBA" id="ARBA00004571"/>
    </source>
</evidence>
<keyword evidence="3 7" id="KW-1134">Transmembrane beta strand</keyword>
<dbReference type="InterPro" id="IPR008969">
    <property type="entry name" value="CarboxyPept-like_regulatory"/>
</dbReference>
<dbReference type="InterPro" id="IPR036942">
    <property type="entry name" value="Beta-barrel_TonB_sf"/>
</dbReference>
<dbReference type="NCBIfam" id="TIGR04056">
    <property type="entry name" value="OMP_RagA_SusC"/>
    <property type="match status" value="1"/>
</dbReference>
<keyword evidence="2 7" id="KW-0813">Transport</keyword>
<dbReference type="Gene3D" id="2.60.40.1120">
    <property type="entry name" value="Carboxypeptidase-like, regulatory domain"/>
    <property type="match status" value="1"/>
</dbReference>
<name>A0A437MWR2_9SPHI</name>
<evidence type="ECO:0000256" key="7">
    <source>
        <dbReference type="PROSITE-ProRule" id="PRU01360"/>
    </source>
</evidence>
<keyword evidence="9" id="KW-0675">Receptor</keyword>
<dbReference type="InterPro" id="IPR023997">
    <property type="entry name" value="TonB-dep_OMP_SusC/RagA_CS"/>
</dbReference>
<dbReference type="InterPro" id="IPR012910">
    <property type="entry name" value="Plug_dom"/>
</dbReference>
<accession>A0A437MWR2</accession>
<keyword evidence="6 7" id="KW-0998">Cell outer membrane</keyword>
<evidence type="ECO:0000256" key="2">
    <source>
        <dbReference type="ARBA" id="ARBA00022448"/>
    </source>
</evidence>
<comment type="similarity">
    <text evidence="7">Belongs to the TonB-dependent receptor family.</text>
</comment>
<feature type="domain" description="TonB-dependent receptor plug" evidence="8">
    <location>
        <begin position="202"/>
        <end position="318"/>
    </location>
</feature>
<evidence type="ECO:0000313" key="9">
    <source>
        <dbReference type="EMBL" id="RVU02093.1"/>
    </source>
</evidence>
<dbReference type="InterPro" id="IPR037066">
    <property type="entry name" value="Plug_dom_sf"/>
</dbReference>
<evidence type="ECO:0000313" key="10">
    <source>
        <dbReference type="Proteomes" id="UP000282759"/>
    </source>
</evidence>
<dbReference type="Pfam" id="PF13715">
    <property type="entry name" value="CarbopepD_reg_2"/>
    <property type="match status" value="1"/>
</dbReference>
<dbReference type="NCBIfam" id="TIGR04057">
    <property type="entry name" value="SusC_RagA_signa"/>
    <property type="match status" value="1"/>
</dbReference>
<dbReference type="SUPFAM" id="SSF49464">
    <property type="entry name" value="Carboxypeptidase regulatory domain-like"/>
    <property type="match status" value="1"/>
</dbReference>
<dbReference type="EMBL" id="SACK01000002">
    <property type="protein sequence ID" value="RVU02093.1"/>
    <property type="molecule type" value="Genomic_DNA"/>
</dbReference>
<keyword evidence="5 7" id="KW-0472">Membrane</keyword>
<evidence type="ECO:0000256" key="5">
    <source>
        <dbReference type="ARBA" id="ARBA00023136"/>
    </source>
</evidence>
<protein>
    <submittedName>
        <fullName evidence="9">TonB-dependent receptor</fullName>
    </submittedName>
</protein>